<feature type="compositionally biased region" description="Low complexity" evidence="1">
    <location>
        <begin position="1"/>
        <end position="14"/>
    </location>
</feature>
<organism evidence="2 3">
    <name type="scientific">Zasmidium cellare</name>
    <name type="common">Wine cellar mold</name>
    <name type="synonym">Racodium cellare</name>
    <dbReference type="NCBI Taxonomy" id="395010"/>
    <lineage>
        <taxon>Eukaryota</taxon>
        <taxon>Fungi</taxon>
        <taxon>Dikarya</taxon>
        <taxon>Ascomycota</taxon>
        <taxon>Pezizomycotina</taxon>
        <taxon>Dothideomycetes</taxon>
        <taxon>Dothideomycetidae</taxon>
        <taxon>Mycosphaerellales</taxon>
        <taxon>Mycosphaerellaceae</taxon>
        <taxon>Zasmidium</taxon>
    </lineage>
</organism>
<proteinExistence type="predicted"/>
<accession>A0ABR0EHS8</accession>
<comment type="caution">
    <text evidence="2">The sequence shown here is derived from an EMBL/GenBank/DDBJ whole genome shotgun (WGS) entry which is preliminary data.</text>
</comment>
<evidence type="ECO:0008006" key="4">
    <source>
        <dbReference type="Google" id="ProtNLM"/>
    </source>
</evidence>
<keyword evidence="3" id="KW-1185">Reference proteome</keyword>
<dbReference type="Proteomes" id="UP001305779">
    <property type="component" value="Unassembled WGS sequence"/>
</dbReference>
<sequence length="390" mass="43867">MSSTTSPAPSSTTQSPPPISHRELADPPKGHALNRKTRIVPPEKHGLLYKENYTHYCQLNNTDYAITAHVQVKQSKPYKCCETIYGDIAIIETDKEEQVLGDVFGRTISTVQVARGAKDEPLWKQEILTCPEDYKGDVTLHGDSSDALSDTQKVFQHLFESDGQLKEHLDPDVKDMLRDQATLHYIDSFCIRPEYRGKDLGEHAMIAYLGAVTKVPGECPVILSPAPLQTETIRMREANKVTGRNADIVQKLVQFYGKIDYKMAHQGSKRAAGTKDQDTEMTDVDDAMTIAESDQSEQDDQSMDTVSDASTISPTKPDYDEEEILVSCPAEYDNDDEERDGDFTPDQDESDEDDDEDDDDRLSTSRSRVSRNELKNLEEFLPDSFWSEIN</sequence>
<evidence type="ECO:0000256" key="1">
    <source>
        <dbReference type="SAM" id="MobiDB-lite"/>
    </source>
</evidence>
<feature type="compositionally biased region" description="Polar residues" evidence="1">
    <location>
        <begin position="303"/>
        <end position="314"/>
    </location>
</feature>
<gene>
    <name evidence="2" type="ORF">PRZ48_008977</name>
</gene>
<protein>
    <recommendedName>
        <fullName evidence="4">N-acetyltransferase domain-containing protein</fullName>
    </recommendedName>
</protein>
<feature type="region of interest" description="Disordered" evidence="1">
    <location>
        <begin position="1"/>
        <end position="38"/>
    </location>
</feature>
<name>A0ABR0EHS8_ZASCE</name>
<feature type="compositionally biased region" description="Basic and acidic residues" evidence="1">
    <location>
        <begin position="20"/>
        <end position="29"/>
    </location>
</feature>
<feature type="region of interest" description="Disordered" evidence="1">
    <location>
        <begin position="291"/>
        <end position="390"/>
    </location>
</feature>
<feature type="compositionally biased region" description="Acidic residues" evidence="1">
    <location>
        <begin position="332"/>
        <end position="360"/>
    </location>
</feature>
<reference evidence="2 3" key="1">
    <citation type="journal article" date="2023" name="G3 (Bethesda)">
        <title>A chromosome-level genome assembly of Zasmidium syzygii isolated from banana leaves.</title>
        <authorList>
            <person name="van Westerhoven A.C."/>
            <person name="Mehrabi R."/>
            <person name="Talebi R."/>
            <person name="Steentjes M.B.F."/>
            <person name="Corcolon B."/>
            <person name="Chong P.A."/>
            <person name="Kema G.H.J."/>
            <person name="Seidl M.F."/>
        </authorList>
    </citation>
    <scope>NUCLEOTIDE SEQUENCE [LARGE SCALE GENOMIC DNA]</scope>
    <source>
        <strain evidence="2 3">P124</strain>
    </source>
</reference>
<evidence type="ECO:0000313" key="3">
    <source>
        <dbReference type="Proteomes" id="UP001305779"/>
    </source>
</evidence>
<dbReference type="EMBL" id="JAXOVC010000006">
    <property type="protein sequence ID" value="KAK4500786.1"/>
    <property type="molecule type" value="Genomic_DNA"/>
</dbReference>
<evidence type="ECO:0000313" key="2">
    <source>
        <dbReference type="EMBL" id="KAK4500786.1"/>
    </source>
</evidence>